<feature type="domain" description="Mur ligase central" evidence="17">
    <location>
        <begin position="116"/>
        <end position="284"/>
    </location>
</feature>
<comment type="function">
    <text evidence="14">Cell wall formation.</text>
</comment>
<keyword evidence="9 14" id="KW-0133">Cell shape</keyword>
<dbReference type="EC" id="6.3.2.8" evidence="3 14"/>
<dbReference type="Pfam" id="PF08245">
    <property type="entry name" value="Mur_ligase_M"/>
    <property type="match status" value="1"/>
</dbReference>
<dbReference type="AlphaFoldDB" id="A0A1M6U9D5"/>
<dbReference type="GO" id="GO:0005737">
    <property type="term" value="C:cytoplasm"/>
    <property type="evidence" value="ECO:0007669"/>
    <property type="project" value="UniProtKB-SubCell"/>
</dbReference>
<dbReference type="GO" id="GO:0008763">
    <property type="term" value="F:UDP-N-acetylmuramate-L-alanine ligase activity"/>
    <property type="evidence" value="ECO:0007669"/>
    <property type="project" value="UniProtKB-UniRule"/>
</dbReference>
<proteinExistence type="inferred from homology"/>
<dbReference type="InterPro" id="IPR004101">
    <property type="entry name" value="Mur_ligase_C"/>
</dbReference>
<keyword evidence="12 14" id="KW-0961">Cell wall biogenesis/degradation</keyword>
<evidence type="ECO:0000259" key="15">
    <source>
        <dbReference type="Pfam" id="PF01225"/>
    </source>
</evidence>
<feature type="domain" description="Mur ligase C-terminal" evidence="16">
    <location>
        <begin position="306"/>
        <end position="430"/>
    </location>
</feature>
<keyword evidence="8 14" id="KW-0067">ATP-binding</keyword>
<evidence type="ECO:0000256" key="13">
    <source>
        <dbReference type="ARBA" id="ARBA00047833"/>
    </source>
</evidence>
<keyword evidence="7 14" id="KW-0547">Nucleotide-binding</keyword>
<dbReference type="OrthoDB" id="9804126at2"/>
<evidence type="ECO:0000256" key="9">
    <source>
        <dbReference type="ARBA" id="ARBA00022960"/>
    </source>
</evidence>
<dbReference type="SUPFAM" id="SSF53244">
    <property type="entry name" value="MurD-like peptide ligases, peptide-binding domain"/>
    <property type="match status" value="1"/>
</dbReference>
<dbReference type="InterPro" id="IPR036565">
    <property type="entry name" value="Mur-like_cat_sf"/>
</dbReference>
<dbReference type="InterPro" id="IPR036615">
    <property type="entry name" value="Mur_ligase_C_dom_sf"/>
</dbReference>
<dbReference type="EMBL" id="FRBH01000002">
    <property type="protein sequence ID" value="SHK65797.1"/>
    <property type="molecule type" value="Genomic_DNA"/>
</dbReference>
<evidence type="ECO:0000259" key="17">
    <source>
        <dbReference type="Pfam" id="PF08245"/>
    </source>
</evidence>
<dbReference type="EMBL" id="BMFL01000010">
    <property type="protein sequence ID" value="GGE99480.1"/>
    <property type="molecule type" value="Genomic_DNA"/>
</dbReference>
<gene>
    <name evidence="14 18" type="primary">murC</name>
    <name evidence="18" type="ORF">GCM10010984_16340</name>
    <name evidence="19" type="ORF">SAMN05443634_102270</name>
</gene>
<dbReference type="Pfam" id="PF02875">
    <property type="entry name" value="Mur_ligase_C"/>
    <property type="match status" value="1"/>
</dbReference>
<keyword evidence="5 14" id="KW-0436">Ligase</keyword>
<name>A0A1M6U9D5_9FLAO</name>
<dbReference type="Proteomes" id="UP000184120">
    <property type="component" value="Unassembled WGS sequence"/>
</dbReference>
<evidence type="ECO:0000256" key="10">
    <source>
        <dbReference type="ARBA" id="ARBA00022984"/>
    </source>
</evidence>
<evidence type="ECO:0000259" key="16">
    <source>
        <dbReference type="Pfam" id="PF02875"/>
    </source>
</evidence>
<evidence type="ECO:0000256" key="12">
    <source>
        <dbReference type="ARBA" id="ARBA00023316"/>
    </source>
</evidence>
<dbReference type="HAMAP" id="MF_00046">
    <property type="entry name" value="MurC"/>
    <property type="match status" value="1"/>
</dbReference>
<keyword evidence="10 14" id="KW-0573">Peptidoglycan synthesis</keyword>
<organism evidence="19 20">
    <name type="scientific">Chishuiella changwenlii</name>
    <dbReference type="NCBI Taxonomy" id="1434701"/>
    <lineage>
        <taxon>Bacteria</taxon>
        <taxon>Pseudomonadati</taxon>
        <taxon>Bacteroidota</taxon>
        <taxon>Flavobacteriia</taxon>
        <taxon>Flavobacteriales</taxon>
        <taxon>Weeksellaceae</taxon>
        <taxon>Chishuiella</taxon>
    </lineage>
</organism>
<keyword evidence="21" id="KW-1185">Reference proteome</keyword>
<comment type="similarity">
    <text evidence="14">Belongs to the MurCDEF family.</text>
</comment>
<dbReference type="Proteomes" id="UP000650994">
    <property type="component" value="Unassembled WGS sequence"/>
</dbReference>
<evidence type="ECO:0000256" key="2">
    <source>
        <dbReference type="ARBA" id="ARBA00004752"/>
    </source>
</evidence>
<dbReference type="STRING" id="1434701.SAMN05443634_102270"/>
<dbReference type="InterPro" id="IPR050061">
    <property type="entry name" value="MurCDEF_pg_biosynth"/>
</dbReference>
<dbReference type="Gene3D" id="3.40.1190.10">
    <property type="entry name" value="Mur-like, catalytic domain"/>
    <property type="match status" value="1"/>
</dbReference>
<keyword evidence="4 14" id="KW-0963">Cytoplasm</keyword>
<dbReference type="Gene3D" id="3.90.190.20">
    <property type="entry name" value="Mur ligase, C-terminal domain"/>
    <property type="match status" value="1"/>
</dbReference>
<keyword evidence="11 14" id="KW-0131">Cell cycle</keyword>
<dbReference type="InterPro" id="IPR000713">
    <property type="entry name" value="Mur_ligase_N"/>
</dbReference>
<reference evidence="19" key="3">
    <citation type="submission" date="2016-11" db="EMBL/GenBank/DDBJ databases">
        <authorList>
            <person name="Jaros S."/>
            <person name="Januszkiewicz K."/>
            <person name="Wedrychowicz H."/>
        </authorList>
    </citation>
    <scope>NUCLEOTIDE SEQUENCE [LARGE SCALE GENOMIC DNA]</scope>
    <source>
        <strain evidence="19">DSM 27989</strain>
    </source>
</reference>
<dbReference type="PANTHER" id="PTHR43445:SF3">
    <property type="entry name" value="UDP-N-ACETYLMURAMATE--L-ALANINE LIGASE"/>
    <property type="match status" value="1"/>
</dbReference>
<reference evidence="18" key="5">
    <citation type="submission" date="2024-05" db="EMBL/GenBank/DDBJ databases">
        <authorList>
            <person name="Sun Q."/>
            <person name="Zhou Y."/>
        </authorList>
    </citation>
    <scope>NUCLEOTIDE SEQUENCE</scope>
    <source>
        <strain evidence="18">CGMCC 1.12707</strain>
    </source>
</reference>
<evidence type="ECO:0000313" key="20">
    <source>
        <dbReference type="Proteomes" id="UP000184120"/>
    </source>
</evidence>
<evidence type="ECO:0000256" key="1">
    <source>
        <dbReference type="ARBA" id="ARBA00004496"/>
    </source>
</evidence>
<dbReference type="GO" id="GO:0009252">
    <property type="term" value="P:peptidoglycan biosynthetic process"/>
    <property type="evidence" value="ECO:0007669"/>
    <property type="project" value="UniProtKB-UniRule"/>
</dbReference>
<protein>
    <recommendedName>
        <fullName evidence="3 14">UDP-N-acetylmuramate--L-alanine ligase</fullName>
        <ecNumber evidence="3 14">6.3.2.8</ecNumber>
    </recommendedName>
    <alternativeName>
        <fullName evidence="14">UDP-N-acetylmuramoyl-L-alanine synthetase</fullName>
    </alternativeName>
</protein>
<reference evidence="20" key="2">
    <citation type="submission" date="2016-11" db="EMBL/GenBank/DDBJ databases">
        <authorList>
            <person name="Varghese N."/>
            <person name="Submissions S."/>
        </authorList>
    </citation>
    <scope>NUCLEOTIDE SEQUENCE [LARGE SCALE GENOMIC DNA]</scope>
    <source>
        <strain evidence="20">DSM 27989</strain>
    </source>
</reference>
<evidence type="ECO:0000256" key="3">
    <source>
        <dbReference type="ARBA" id="ARBA00012211"/>
    </source>
</evidence>
<evidence type="ECO:0000256" key="11">
    <source>
        <dbReference type="ARBA" id="ARBA00023306"/>
    </source>
</evidence>
<evidence type="ECO:0000256" key="5">
    <source>
        <dbReference type="ARBA" id="ARBA00022598"/>
    </source>
</evidence>
<evidence type="ECO:0000256" key="14">
    <source>
        <dbReference type="HAMAP-Rule" id="MF_00046"/>
    </source>
</evidence>
<dbReference type="SUPFAM" id="SSF51984">
    <property type="entry name" value="MurCD N-terminal domain"/>
    <property type="match status" value="1"/>
</dbReference>
<feature type="binding site" evidence="14">
    <location>
        <begin position="118"/>
        <end position="124"/>
    </location>
    <ligand>
        <name>ATP</name>
        <dbReference type="ChEBI" id="CHEBI:30616"/>
    </ligand>
</feature>
<evidence type="ECO:0000256" key="6">
    <source>
        <dbReference type="ARBA" id="ARBA00022618"/>
    </source>
</evidence>
<accession>A0A1M6U9D5</accession>
<dbReference type="InterPro" id="IPR013221">
    <property type="entry name" value="Mur_ligase_cen"/>
</dbReference>
<evidence type="ECO:0000313" key="18">
    <source>
        <dbReference type="EMBL" id="GGE99480.1"/>
    </source>
</evidence>
<evidence type="ECO:0000256" key="4">
    <source>
        <dbReference type="ARBA" id="ARBA00022490"/>
    </source>
</evidence>
<dbReference type="GO" id="GO:0008360">
    <property type="term" value="P:regulation of cell shape"/>
    <property type="evidence" value="ECO:0007669"/>
    <property type="project" value="UniProtKB-KW"/>
</dbReference>
<dbReference type="SUPFAM" id="SSF53623">
    <property type="entry name" value="MurD-like peptide ligases, catalytic domain"/>
    <property type="match status" value="1"/>
</dbReference>
<evidence type="ECO:0000256" key="8">
    <source>
        <dbReference type="ARBA" id="ARBA00022840"/>
    </source>
</evidence>
<dbReference type="UniPathway" id="UPA00219"/>
<dbReference type="NCBIfam" id="TIGR01082">
    <property type="entry name" value="murC"/>
    <property type="match status" value="1"/>
</dbReference>
<reference evidence="21" key="4">
    <citation type="journal article" date="2019" name="Int. J. Syst. Evol. Microbiol.">
        <title>The Global Catalogue of Microorganisms (GCM) 10K type strain sequencing project: providing services to taxonomists for standard genome sequencing and annotation.</title>
        <authorList>
            <consortium name="The Broad Institute Genomics Platform"/>
            <consortium name="The Broad Institute Genome Sequencing Center for Infectious Disease"/>
            <person name="Wu L."/>
            <person name="Ma J."/>
        </authorList>
    </citation>
    <scope>NUCLEOTIDE SEQUENCE [LARGE SCALE GENOMIC DNA]</scope>
    <source>
        <strain evidence="21">CGMCC 1.12707</strain>
    </source>
</reference>
<dbReference type="Gene3D" id="3.40.50.720">
    <property type="entry name" value="NAD(P)-binding Rossmann-like Domain"/>
    <property type="match status" value="1"/>
</dbReference>
<evidence type="ECO:0000313" key="21">
    <source>
        <dbReference type="Proteomes" id="UP000650994"/>
    </source>
</evidence>
<dbReference type="RefSeq" id="WP_072929709.1">
    <property type="nucleotide sequence ID" value="NZ_BMFL01000010.1"/>
</dbReference>
<feature type="domain" description="Mur ligase N-terminal catalytic" evidence="15">
    <location>
        <begin position="9"/>
        <end position="112"/>
    </location>
</feature>
<comment type="subcellular location">
    <subcellularLocation>
        <location evidence="1 14">Cytoplasm</location>
    </subcellularLocation>
</comment>
<comment type="pathway">
    <text evidence="2 14">Cell wall biogenesis; peptidoglycan biosynthesis.</text>
</comment>
<dbReference type="PANTHER" id="PTHR43445">
    <property type="entry name" value="UDP-N-ACETYLMURAMATE--L-ALANINE LIGASE-RELATED"/>
    <property type="match status" value="1"/>
</dbReference>
<comment type="catalytic activity">
    <reaction evidence="13 14">
        <text>UDP-N-acetyl-alpha-D-muramate + L-alanine + ATP = UDP-N-acetyl-alpha-D-muramoyl-L-alanine + ADP + phosphate + H(+)</text>
        <dbReference type="Rhea" id="RHEA:23372"/>
        <dbReference type="ChEBI" id="CHEBI:15378"/>
        <dbReference type="ChEBI" id="CHEBI:30616"/>
        <dbReference type="ChEBI" id="CHEBI:43474"/>
        <dbReference type="ChEBI" id="CHEBI:57972"/>
        <dbReference type="ChEBI" id="CHEBI:70757"/>
        <dbReference type="ChEBI" id="CHEBI:83898"/>
        <dbReference type="ChEBI" id="CHEBI:456216"/>
        <dbReference type="EC" id="6.3.2.8"/>
    </reaction>
</comment>
<evidence type="ECO:0000313" key="19">
    <source>
        <dbReference type="EMBL" id="SHK65797.1"/>
    </source>
</evidence>
<dbReference type="GO" id="GO:0071555">
    <property type="term" value="P:cell wall organization"/>
    <property type="evidence" value="ECO:0007669"/>
    <property type="project" value="UniProtKB-KW"/>
</dbReference>
<sequence>MNILDKTYYYFIGAGGIGMSALERFFLSLGKNVIGYDKTPTELTAELIAEGVDIHFEDNIELIPEGINQDNTLVIYTPAIPKDQTELNYFLVNDFKVMKRSEVLGEITKHTYNIGVAGTHGKTTTSSILGHILKVTNVEATAFLGGIAENYDSNIILNGSKYTVAEADEFDRSFLRLSPKLAIITSDDADHLDIYGEREEVKKSFQEFAAIVEEKLFVHKTLNFENAITYGVDLDADYDANNVRIIDGHYVFDVKTPNGSLKDVGILLPGHHNMENAVAALAVADYMGVPHEKIKEALSTFIGVKRRFNRFEINGKIYIDDYAHHPTELNAAIRSVRELYPGKKVLGVFQPHLFTRTRDFADEFAESLSELDSLILLDIYPARELSIEGITSNWLLEKVNLQEKVVSSLEDSLTHIKSKDFDVIVTLGAGNIDTIVKPIKEWLGEA</sequence>
<dbReference type="GO" id="GO:0051301">
    <property type="term" value="P:cell division"/>
    <property type="evidence" value="ECO:0007669"/>
    <property type="project" value="UniProtKB-KW"/>
</dbReference>
<evidence type="ECO:0000256" key="7">
    <source>
        <dbReference type="ARBA" id="ARBA00022741"/>
    </source>
</evidence>
<keyword evidence="6 14" id="KW-0132">Cell division</keyword>
<reference evidence="18" key="1">
    <citation type="journal article" date="2014" name="Int. J. Syst. Evol. Microbiol.">
        <title>Complete genome of a new Firmicutes species belonging to the dominant human colonic microbiota ('Ruminococcus bicirculans') reveals two chromosomes and a selective capacity to utilize plant glucans.</title>
        <authorList>
            <consortium name="NISC Comparative Sequencing Program"/>
            <person name="Wegmann U."/>
            <person name="Louis P."/>
            <person name="Goesmann A."/>
            <person name="Henrissat B."/>
            <person name="Duncan S.H."/>
            <person name="Flint H.J."/>
        </authorList>
    </citation>
    <scope>NUCLEOTIDE SEQUENCE</scope>
    <source>
        <strain evidence="18">CGMCC 1.12707</strain>
    </source>
</reference>
<dbReference type="GO" id="GO:0005524">
    <property type="term" value="F:ATP binding"/>
    <property type="evidence" value="ECO:0007669"/>
    <property type="project" value="UniProtKB-UniRule"/>
</dbReference>
<dbReference type="InterPro" id="IPR005758">
    <property type="entry name" value="UDP-N-AcMur_Ala_ligase_MurC"/>
</dbReference>
<dbReference type="Pfam" id="PF01225">
    <property type="entry name" value="Mur_ligase"/>
    <property type="match status" value="1"/>
</dbReference>